<dbReference type="Proteomes" id="UP000316855">
    <property type="component" value="Chromosome"/>
</dbReference>
<dbReference type="CDD" id="cd16345">
    <property type="entry name" value="LMWP_ArsC"/>
    <property type="match status" value="1"/>
</dbReference>
<dbReference type="InterPro" id="IPR023485">
    <property type="entry name" value="Ptyr_pPase"/>
</dbReference>
<feature type="domain" description="Phosphotyrosine protein phosphatase I" evidence="2">
    <location>
        <begin position="2"/>
        <end position="136"/>
    </location>
</feature>
<dbReference type="PANTHER" id="PTHR43428:SF1">
    <property type="entry name" value="ARSENATE REDUCTASE"/>
    <property type="match status" value="1"/>
</dbReference>
<dbReference type="RefSeq" id="WP_145230467.1">
    <property type="nucleotide sequence ID" value="NZ_CP036343.1"/>
</dbReference>
<evidence type="ECO:0000313" key="3">
    <source>
        <dbReference type="EMBL" id="QDT92635.1"/>
    </source>
</evidence>
<dbReference type="PANTHER" id="PTHR43428">
    <property type="entry name" value="ARSENATE REDUCTASE"/>
    <property type="match status" value="1"/>
</dbReference>
<dbReference type="GO" id="GO:0046685">
    <property type="term" value="P:response to arsenic-containing substance"/>
    <property type="evidence" value="ECO:0007669"/>
    <property type="project" value="UniProtKB-KW"/>
</dbReference>
<dbReference type="Pfam" id="PF01451">
    <property type="entry name" value="LMWPc"/>
    <property type="match status" value="1"/>
</dbReference>
<dbReference type="OrthoDB" id="9784339at2"/>
<protein>
    <submittedName>
        <fullName evidence="3">Arsenate-mycothiol transferase ArsC2</fullName>
        <ecNumber evidence="3">2.8.4.2</ecNumber>
    </submittedName>
</protein>
<proteinExistence type="predicted"/>
<reference evidence="3 4" key="1">
    <citation type="submission" date="2019-02" db="EMBL/GenBank/DDBJ databases">
        <title>Deep-cultivation of Planctomycetes and their phenomic and genomic characterization uncovers novel biology.</title>
        <authorList>
            <person name="Wiegand S."/>
            <person name="Jogler M."/>
            <person name="Boedeker C."/>
            <person name="Pinto D."/>
            <person name="Vollmers J."/>
            <person name="Rivas-Marin E."/>
            <person name="Kohn T."/>
            <person name="Peeters S.H."/>
            <person name="Heuer A."/>
            <person name="Rast P."/>
            <person name="Oberbeckmann S."/>
            <person name="Bunk B."/>
            <person name="Jeske O."/>
            <person name="Meyerdierks A."/>
            <person name="Storesund J.E."/>
            <person name="Kallscheuer N."/>
            <person name="Luecker S."/>
            <person name="Lage O.M."/>
            <person name="Pohl T."/>
            <person name="Merkel B.J."/>
            <person name="Hornburger P."/>
            <person name="Mueller R.-W."/>
            <person name="Bruemmer F."/>
            <person name="Labrenz M."/>
            <person name="Spormann A.M."/>
            <person name="Op den Camp H."/>
            <person name="Overmann J."/>
            <person name="Amann R."/>
            <person name="Jetten M.S.M."/>
            <person name="Mascher T."/>
            <person name="Medema M.H."/>
            <person name="Devos D.P."/>
            <person name="Kaster A.-K."/>
            <person name="Ovreas L."/>
            <person name="Rohde M."/>
            <person name="Galperin M.Y."/>
            <person name="Jogler C."/>
        </authorList>
    </citation>
    <scope>NUCLEOTIDE SEQUENCE [LARGE SCALE GENOMIC DNA]</scope>
    <source>
        <strain evidence="3 4">Pan161</strain>
    </source>
</reference>
<dbReference type="SUPFAM" id="SSF52788">
    <property type="entry name" value="Phosphotyrosine protein phosphatases I"/>
    <property type="match status" value="1"/>
</dbReference>
<accession>A0A517VI04</accession>
<organism evidence="3 4">
    <name type="scientific">Gimesia algae</name>
    <dbReference type="NCBI Taxonomy" id="2527971"/>
    <lineage>
        <taxon>Bacteria</taxon>
        <taxon>Pseudomonadati</taxon>
        <taxon>Planctomycetota</taxon>
        <taxon>Planctomycetia</taxon>
        <taxon>Planctomycetales</taxon>
        <taxon>Planctomycetaceae</taxon>
        <taxon>Gimesia</taxon>
    </lineage>
</organism>
<dbReference type="Gene3D" id="3.40.50.2300">
    <property type="match status" value="1"/>
</dbReference>
<evidence type="ECO:0000313" key="4">
    <source>
        <dbReference type="Proteomes" id="UP000316855"/>
    </source>
</evidence>
<sequence>MKRVLVLCTGNSCRSQMAEELWENLGAGEWQAESAGSNPSGYVHPLAIEAMRELDIDLSENTSKHLDQFTDQQFDLVVTVCDNAKESCPVFSGATQTLHWPFDDPADATGSDEEKMKTFRRVRDEIKTKIQNYLHA</sequence>
<evidence type="ECO:0000256" key="1">
    <source>
        <dbReference type="ARBA" id="ARBA00022849"/>
    </source>
</evidence>
<dbReference type="GO" id="GO:0102100">
    <property type="term" value="F:mycothiol-arsenate ligase activity"/>
    <property type="evidence" value="ECO:0007669"/>
    <property type="project" value="UniProtKB-EC"/>
</dbReference>
<evidence type="ECO:0000259" key="2">
    <source>
        <dbReference type="SMART" id="SM00226"/>
    </source>
</evidence>
<dbReference type="KEGG" id="gax:Pan161_43030"/>
<dbReference type="InterPro" id="IPR036196">
    <property type="entry name" value="Ptyr_pPase_sf"/>
</dbReference>
<keyword evidence="3" id="KW-0808">Transferase</keyword>
<dbReference type="EMBL" id="CP036343">
    <property type="protein sequence ID" value="QDT92635.1"/>
    <property type="molecule type" value="Genomic_DNA"/>
</dbReference>
<dbReference type="SMART" id="SM00226">
    <property type="entry name" value="LMWPc"/>
    <property type="match status" value="1"/>
</dbReference>
<name>A0A517VI04_9PLAN</name>
<dbReference type="EC" id="2.8.4.2" evidence="3"/>
<gene>
    <name evidence="3" type="primary">arsC2_1</name>
    <name evidence="3" type="ORF">Pan161_43030</name>
</gene>
<dbReference type="AlphaFoldDB" id="A0A517VI04"/>
<keyword evidence="1" id="KW-0059">Arsenical resistance</keyword>
<keyword evidence="4" id="KW-1185">Reference proteome</keyword>